<dbReference type="Proteomes" id="UP000003100">
    <property type="component" value="Unassembled WGS sequence"/>
</dbReference>
<dbReference type="SUPFAM" id="SSF55486">
    <property type="entry name" value="Metalloproteases ('zincins'), catalytic domain"/>
    <property type="match status" value="1"/>
</dbReference>
<name>C0CHT6_BLAHS</name>
<evidence type="ECO:0000256" key="6">
    <source>
        <dbReference type="ARBA" id="ARBA00022759"/>
    </source>
</evidence>
<dbReference type="InterPro" id="IPR002036">
    <property type="entry name" value="YbeY"/>
</dbReference>
<keyword evidence="4 9" id="KW-0540">Nuclease</keyword>
<dbReference type="PANTHER" id="PTHR46986">
    <property type="entry name" value="ENDORIBONUCLEASE YBEY, CHLOROPLASTIC"/>
    <property type="match status" value="1"/>
</dbReference>
<dbReference type="HOGENOM" id="CLU_106710_3_0_9"/>
<dbReference type="GO" id="GO:0005737">
    <property type="term" value="C:cytoplasm"/>
    <property type="evidence" value="ECO:0007669"/>
    <property type="project" value="UniProtKB-SubCell"/>
</dbReference>
<dbReference type="GO" id="GO:0006364">
    <property type="term" value="P:rRNA processing"/>
    <property type="evidence" value="ECO:0007669"/>
    <property type="project" value="UniProtKB-UniRule"/>
</dbReference>
<feature type="binding site" evidence="9">
    <location>
        <position position="134"/>
    </location>
    <ligand>
        <name>Zn(2+)</name>
        <dbReference type="ChEBI" id="CHEBI:29105"/>
        <note>catalytic</note>
    </ligand>
</feature>
<comment type="similarity">
    <text evidence="1 9">Belongs to the endoribonuclease YbeY family.</text>
</comment>
<dbReference type="PROSITE" id="PS01306">
    <property type="entry name" value="UPF0054"/>
    <property type="match status" value="1"/>
</dbReference>
<dbReference type="GO" id="GO:0008270">
    <property type="term" value="F:zinc ion binding"/>
    <property type="evidence" value="ECO:0007669"/>
    <property type="project" value="UniProtKB-UniRule"/>
</dbReference>
<comment type="cofactor">
    <cofactor evidence="9">
        <name>Zn(2+)</name>
        <dbReference type="ChEBI" id="CHEBI:29105"/>
    </cofactor>
    <text evidence="9">Binds 1 zinc ion.</text>
</comment>
<sequence>MTIFIENEYEGEIFVDCASYANLVAEKVLDMEGCPYEVQINLVLTDNEEIQRVNQQFRDINAPTDVLSFPMIPFPTPGDYKILEEEDSYFDLDTGELILGDIMISIPRMETQAQEFGHSQVREFSFLVAHSILHLLGYDHMTPKEAAVMEAKQSQALEELQIRR</sequence>
<dbReference type="PANTHER" id="PTHR46986:SF1">
    <property type="entry name" value="ENDORIBONUCLEASE YBEY, CHLOROPLASTIC"/>
    <property type="match status" value="1"/>
</dbReference>
<dbReference type="EMBL" id="ACBZ01000015">
    <property type="protein sequence ID" value="EEG50686.1"/>
    <property type="molecule type" value="Genomic_DNA"/>
</dbReference>
<evidence type="ECO:0000256" key="7">
    <source>
        <dbReference type="ARBA" id="ARBA00022801"/>
    </source>
</evidence>
<reference evidence="10 11" key="2">
    <citation type="submission" date="2009-02" db="EMBL/GenBank/DDBJ databases">
        <title>Draft genome sequence of Blautia hydrogenotrophica DSM 10507 (Ruminococcus hydrogenotrophicus DSM 10507).</title>
        <authorList>
            <person name="Sudarsanam P."/>
            <person name="Ley R."/>
            <person name="Guruge J."/>
            <person name="Turnbaugh P.J."/>
            <person name="Mahowald M."/>
            <person name="Liep D."/>
            <person name="Gordon J."/>
        </authorList>
    </citation>
    <scope>NUCLEOTIDE SEQUENCE [LARGE SCALE GENOMIC DNA]</scope>
    <source>
        <strain evidence="11">DSM 10507 / JCM 14656 / S5a33</strain>
    </source>
</reference>
<dbReference type="HAMAP" id="MF_00009">
    <property type="entry name" value="Endoribonucl_YbeY"/>
    <property type="match status" value="1"/>
</dbReference>
<accession>C0CHT6</accession>
<keyword evidence="6 9" id="KW-0255">Endonuclease</keyword>
<protein>
    <recommendedName>
        <fullName evidence="9">Endoribonuclease YbeY</fullName>
        <ecNumber evidence="9">3.1.-.-</ecNumber>
    </recommendedName>
</protein>
<dbReference type="PATRIC" id="fig|476272.21.peg.3407"/>
<dbReference type="eggNOG" id="COG0319">
    <property type="taxonomic scope" value="Bacteria"/>
</dbReference>
<feature type="binding site" evidence="9">
    <location>
        <position position="140"/>
    </location>
    <ligand>
        <name>Zn(2+)</name>
        <dbReference type="ChEBI" id="CHEBI:29105"/>
        <note>catalytic</note>
    </ligand>
</feature>
<gene>
    <name evidence="9" type="primary">ybeY</name>
    <name evidence="10" type="ORF">RUMHYD_00400</name>
</gene>
<dbReference type="InterPro" id="IPR023091">
    <property type="entry name" value="MetalPrtase_cat_dom_sf_prd"/>
</dbReference>
<evidence type="ECO:0000256" key="4">
    <source>
        <dbReference type="ARBA" id="ARBA00022722"/>
    </source>
</evidence>
<organism evidence="10 11">
    <name type="scientific">Blautia hydrogenotrophica (strain DSM 10507 / JCM 14656 / S5a33)</name>
    <name type="common">Ruminococcus hydrogenotrophicus</name>
    <dbReference type="NCBI Taxonomy" id="476272"/>
    <lineage>
        <taxon>Bacteria</taxon>
        <taxon>Bacillati</taxon>
        <taxon>Bacillota</taxon>
        <taxon>Clostridia</taxon>
        <taxon>Lachnospirales</taxon>
        <taxon>Lachnospiraceae</taxon>
        <taxon>Blautia</taxon>
    </lineage>
</organism>
<comment type="subcellular location">
    <subcellularLocation>
        <location evidence="9">Cytoplasm</location>
    </subcellularLocation>
</comment>
<reference evidence="10 11" key="1">
    <citation type="submission" date="2009-01" db="EMBL/GenBank/DDBJ databases">
        <authorList>
            <person name="Fulton L."/>
            <person name="Clifton S."/>
            <person name="Fulton B."/>
            <person name="Xu J."/>
            <person name="Minx P."/>
            <person name="Pepin K.H."/>
            <person name="Johnson M."/>
            <person name="Bhonagiri V."/>
            <person name="Nash W.E."/>
            <person name="Mardis E.R."/>
            <person name="Wilson R.K."/>
        </authorList>
    </citation>
    <scope>NUCLEOTIDE SEQUENCE [LARGE SCALE GENOMIC DNA]</scope>
    <source>
        <strain evidence="11">DSM 10507 / JCM 14656 / S5a33</strain>
    </source>
</reference>
<dbReference type="Gene3D" id="3.40.390.30">
    <property type="entry name" value="Metalloproteases ('zincins'), catalytic domain"/>
    <property type="match status" value="1"/>
</dbReference>
<comment type="function">
    <text evidence="9">Single strand-specific metallo-endoribonuclease involved in late-stage 70S ribosome quality control and in maturation of the 3' terminus of the 16S rRNA.</text>
</comment>
<dbReference type="InterPro" id="IPR020549">
    <property type="entry name" value="YbeY_CS"/>
</dbReference>
<keyword evidence="3 9" id="KW-0698">rRNA processing</keyword>
<evidence type="ECO:0000256" key="8">
    <source>
        <dbReference type="ARBA" id="ARBA00022833"/>
    </source>
</evidence>
<dbReference type="NCBIfam" id="TIGR00043">
    <property type="entry name" value="rRNA maturation RNase YbeY"/>
    <property type="match status" value="1"/>
</dbReference>
<dbReference type="AlphaFoldDB" id="C0CHT6"/>
<keyword evidence="2 9" id="KW-0690">Ribosome biogenesis</keyword>
<dbReference type="GO" id="GO:0004222">
    <property type="term" value="F:metalloendopeptidase activity"/>
    <property type="evidence" value="ECO:0007669"/>
    <property type="project" value="InterPro"/>
</dbReference>
<dbReference type="RefSeq" id="WP_005945540.1">
    <property type="nucleotide sequence ID" value="NZ_CP136423.1"/>
</dbReference>
<keyword evidence="8 9" id="KW-0862">Zinc</keyword>
<keyword evidence="9" id="KW-0963">Cytoplasm</keyword>
<dbReference type="Pfam" id="PF02130">
    <property type="entry name" value="YbeY"/>
    <property type="match status" value="1"/>
</dbReference>
<evidence type="ECO:0000256" key="2">
    <source>
        <dbReference type="ARBA" id="ARBA00022517"/>
    </source>
</evidence>
<evidence type="ECO:0000256" key="1">
    <source>
        <dbReference type="ARBA" id="ARBA00010875"/>
    </source>
</evidence>
<evidence type="ECO:0000256" key="9">
    <source>
        <dbReference type="HAMAP-Rule" id="MF_00009"/>
    </source>
</evidence>
<feature type="binding site" evidence="9">
    <location>
        <position position="130"/>
    </location>
    <ligand>
        <name>Zn(2+)</name>
        <dbReference type="ChEBI" id="CHEBI:29105"/>
        <note>catalytic</note>
    </ligand>
</feature>
<keyword evidence="5 9" id="KW-0479">Metal-binding</keyword>
<evidence type="ECO:0000313" key="11">
    <source>
        <dbReference type="Proteomes" id="UP000003100"/>
    </source>
</evidence>
<evidence type="ECO:0000256" key="5">
    <source>
        <dbReference type="ARBA" id="ARBA00022723"/>
    </source>
</evidence>
<dbReference type="EC" id="3.1.-.-" evidence="9"/>
<dbReference type="GO" id="GO:0004521">
    <property type="term" value="F:RNA endonuclease activity"/>
    <property type="evidence" value="ECO:0007669"/>
    <property type="project" value="UniProtKB-UniRule"/>
</dbReference>
<dbReference type="GeneID" id="86821651"/>
<keyword evidence="11" id="KW-1185">Reference proteome</keyword>
<evidence type="ECO:0000313" key="10">
    <source>
        <dbReference type="EMBL" id="EEG50686.1"/>
    </source>
</evidence>
<proteinExistence type="inferred from homology"/>
<keyword evidence="7 9" id="KW-0378">Hydrolase</keyword>
<evidence type="ECO:0000256" key="3">
    <source>
        <dbReference type="ARBA" id="ARBA00022552"/>
    </source>
</evidence>